<dbReference type="PANTHER" id="PTHR31987:SF1">
    <property type="entry name" value="GLUTAMINASE A"/>
    <property type="match status" value="1"/>
</dbReference>
<feature type="chain" id="PRO_5017229167" evidence="1">
    <location>
        <begin position="20"/>
        <end position="691"/>
    </location>
</feature>
<dbReference type="Proteomes" id="UP000249402">
    <property type="component" value="Unassembled WGS sequence"/>
</dbReference>
<name>A0A395HCC0_9EURO</name>
<reference evidence="4 5" key="1">
    <citation type="submission" date="2018-02" db="EMBL/GenBank/DDBJ databases">
        <title>The genomes of Aspergillus section Nigri reveals drivers in fungal speciation.</title>
        <authorList>
            <consortium name="DOE Joint Genome Institute"/>
            <person name="Vesth T.C."/>
            <person name="Nybo J."/>
            <person name="Theobald S."/>
            <person name="Brandl J."/>
            <person name="Frisvad J.C."/>
            <person name="Nielsen K.F."/>
            <person name="Lyhne E.K."/>
            <person name="Kogle M.E."/>
            <person name="Kuo A."/>
            <person name="Riley R."/>
            <person name="Clum A."/>
            <person name="Nolan M."/>
            <person name="Lipzen A."/>
            <person name="Salamov A."/>
            <person name="Henrissat B."/>
            <person name="Wiebenga A."/>
            <person name="De vries R.P."/>
            <person name="Grigoriev I.V."/>
            <person name="Mortensen U.H."/>
            <person name="Andersen M.R."/>
            <person name="Baker S.E."/>
        </authorList>
    </citation>
    <scope>NUCLEOTIDE SEQUENCE [LARGE SCALE GENOMIC DNA]</scope>
    <source>
        <strain evidence="4 5">CBS 121593</strain>
    </source>
</reference>
<evidence type="ECO:0000313" key="5">
    <source>
        <dbReference type="Proteomes" id="UP000249402"/>
    </source>
</evidence>
<dbReference type="InterPro" id="IPR032514">
    <property type="entry name" value="GtaA_central"/>
</dbReference>
<sequence length="691" mass="75391">MSRFFIGFFLTVLASLAGATSVFSPARPPALPLAVKSPYLSTWLSAGSDGGNGGYLAGAWPTFWGGQITGWAGMVRVDGNAYTWMGIPGPATVNQTSYEYTSTKSVFTMNVADKVGMNITFLSPITPNDLKRQSLVFSYVDVEIESLDGQAHDVQLYADISAEWVSGDRSTTATWDYGVTDNGVAYHKVSRQTPLAFSEVSDQGEWGDWYWATGNSQGMTYQSGVADDVREAFAANGTLSDSKDTDYRGISTNWPIFAFAHDLGSVESSTGVLYSIGLAQTDAIQYEGNSSGTTILPSLWTNYFSTGPDALDFFHNDYTTSSSLSSDLDNQVSKDSIAAAGQNYLAITSLTVRQAFGATQLVGTPDNTYLFMKEISSDGNVNTVDVIFPAHPIFLYTNPELLELLLKPLFEIQESGNYPNRYAMHDVGSNYPNATGHPDGNDEAMPLEECGNMVIMALTYAQKASTTDYLSEHYTLLNQWTAYLVEDAIYPANQISTDDFAGSLANQTNLALKGIIGIEAMAVISNETNHSDNAANYTAIAHNYIDRWQVLGVAQDANPPHTTLAYGSNDTHGLLYNLYADRELNLNLVPQSVYDMQSTFYPTVQMKYGVPLDTRHTYTKSDWEMFTAAIASSDTRNMFIDDLAEWISATPTNRAMTDLYDTTTGDYPSSTFIARPVMGGAFALLLLNQGD</sequence>
<dbReference type="GeneID" id="37225622"/>
<evidence type="ECO:0000256" key="1">
    <source>
        <dbReference type="SAM" id="SignalP"/>
    </source>
</evidence>
<dbReference type="STRING" id="1448316.A0A395HCC0"/>
<keyword evidence="5" id="KW-1185">Reference proteome</keyword>
<keyword evidence="1" id="KW-0732">Signal</keyword>
<protein>
    <submittedName>
        <fullName evidence="4">DUF1793-domain-containing protein</fullName>
    </submittedName>
</protein>
<dbReference type="OrthoDB" id="431715at2759"/>
<dbReference type="Pfam" id="PF17168">
    <property type="entry name" value="DUF5127"/>
    <property type="match status" value="1"/>
</dbReference>
<evidence type="ECO:0000259" key="3">
    <source>
        <dbReference type="Pfam" id="PF17168"/>
    </source>
</evidence>
<dbReference type="AlphaFoldDB" id="A0A395HCC0"/>
<dbReference type="PANTHER" id="PTHR31987">
    <property type="entry name" value="GLUTAMINASE A-RELATED"/>
    <property type="match status" value="1"/>
</dbReference>
<organism evidence="4 5">
    <name type="scientific">Aspergillus ibericus CBS 121593</name>
    <dbReference type="NCBI Taxonomy" id="1448316"/>
    <lineage>
        <taxon>Eukaryota</taxon>
        <taxon>Fungi</taxon>
        <taxon>Dikarya</taxon>
        <taxon>Ascomycota</taxon>
        <taxon>Pezizomycotina</taxon>
        <taxon>Eurotiomycetes</taxon>
        <taxon>Eurotiomycetidae</taxon>
        <taxon>Eurotiales</taxon>
        <taxon>Aspergillaceae</taxon>
        <taxon>Aspergillus</taxon>
        <taxon>Aspergillus subgen. Circumdati</taxon>
    </lineage>
</organism>
<evidence type="ECO:0000313" key="4">
    <source>
        <dbReference type="EMBL" id="RAL05129.1"/>
    </source>
</evidence>
<dbReference type="RefSeq" id="XP_025579456.1">
    <property type="nucleotide sequence ID" value="XM_025720757.1"/>
</dbReference>
<dbReference type="EMBL" id="KZ824422">
    <property type="protein sequence ID" value="RAL05129.1"/>
    <property type="molecule type" value="Genomic_DNA"/>
</dbReference>
<accession>A0A395HCC0</accession>
<feature type="signal peptide" evidence="1">
    <location>
        <begin position="1"/>
        <end position="19"/>
    </location>
</feature>
<dbReference type="VEuPathDB" id="FungiDB:BO80DRAFT_431661"/>
<dbReference type="InterPro" id="IPR033433">
    <property type="entry name" value="GtaA_N"/>
</dbReference>
<dbReference type="InterPro" id="IPR052743">
    <property type="entry name" value="Glutaminase_GtaA"/>
</dbReference>
<feature type="domain" description="Glutaminase A central" evidence="2">
    <location>
        <begin position="341"/>
        <end position="685"/>
    </location>
</feature>
<evidence type="ECO:0000259" key="2">
    <source>
        <dbReference type="Pfam" id="PF16335"/>
    </source>
</evidence>
<proteinExistence type="predicted"/>
<gene>
    <name evidence="4" type="ORF">BO80DRAFT_431661</name>
</gene>
<dbReference type="Pfam" id="PF16335">
    <property type="entry name" value="GtaA_6_Hairpin"/>
    <property type="match status" value="1"/>
</dbReference>
<feature type="domain" description="Glutaminase A N-terminal" evidence="3">
    <location>
        <begin position="103"/>
        <end position="335"/>
    </location>
</feature>